<dbReference type="PANTHER" id="PTHR31674:SF62">
    <property type="entry name" value="B3 DOMAIN-CONTAINING PROTEIN REM14-RELATED"/>
    <property type="match status" value="1"/>
</dbReference>
<feature type="region of interest" description="Disordered" evidence="6">
    <location>
        <begin position="600"/>
        <end position="622"/>
    </location>
</feature>
<evidence type="ECO:0000256" key="2">
    <source>
        <dbReference type="ARBA" id="ARBA00023015"/>
    </source>
</evidence>
<dbReference type="Pfam" id="PF00570">
    <property type="entry name" value="HRDC"/>
    <property type="match status" value="1"/>
</dbReference>
<keyword evidence="3" id="KW-0238">DNA-binding</keyword>
<dbReference type="EMBL" id="JAEFBJ010000012">
    <property type="protein sequence ID" value="KAG7545463.1"/>
    <property type="molecule type" value="Genomic_DNA"/>
</dbReference>
<evidence type="ECO:0000313" key="9">
    <source>
        <dbReference type="EMBL" id="KAG7545463.1"/>
    </source>
</evidence>
<dbReference type="SMART" id="SM00341">
    <property type="entry name" value="HRDC"/>
    <property type="match status" value="1"/>
</dbReference>
<keyword evidence="2" id="KW-0805">Transcription regulation</keyword>
<protein>
    <submittedName>
        <fullName evidence="9">HRDC domain</fullName>
    </submittedName>
</protein>
<feature type="domain" description="HRDC" evidence="8">
    <location>
        <begin position="517"/>
        <end position="599"/>
    </location>
</feature>
<dbReference type="SMART" id="SM01019">
    <property type="entry name" value="B3"/>
    <property type="match status" value="3"/>
</dbReference>
<dbReference type="InterPro" id="IPR003340">
    <property type="entry name" value="B3_DNA-bd"/>
</dbReference>
<evidence type="ECO:0000256" key="1">
    <source>
        <dbReference type="ARBA" id="ARBA00022737"/>
    </source>
</evidence>
<reference evidence="9 10" key="1">
    <citation type="submission" date="2020-12" db="EMBL/GenBank/DDBJ databases">
        <title>Concerted genomic and epigenomic changes stabilize Arabidopsis allopolyploids.</title>
        <authorList>
            <person name="Chen Z."/>
        </authorList>
    </citation>
    <scope>NUCLEOTIDE SEQUENCE [LARGE SCALE GENOMIC DNA]</scope>
    <source>
        <strain evidence="9">As9502</strain>
        <tissue evidence="9">Leaf</tissue>
    </source>
</reference>
<dbReference type="PROSITE" id="PS50863">
    <property type="entry name" value="B3"/>
    <property type="match status" value="3"/>
</dbReference>
<evidence type="ECO:0000256" key="5">
    <source>
        <dbReference type="ARBA" id="ARBA00023242"/>
    </source>
</evidence>
<dbReference type="InterPro" id="IPR002121">
    <property type="entry name" value="HRDC_dom"/>
</dbReference>
<dbReference type="Proteomes" id="UP000694251">
    <property type="component" value="Chromosome 12"/>
</dbReference>
<evidence type="ECO:0000256" key="4">
    <source>
        <dbReference type="ARBA" id="ARBA00023163"/>
    </source>
</evidence>
<accession>A0A8T1YH20</accession>
<feature type="compositionally biased region" description="Basic and acidic residues" evidence="6">
    <location>
        <begin position="126"/>
        <end position="140"/>
    </location>
</feature>
<keyword evidence="5" id="KW-0539">Nucleus</keyword>
<feature type="region of interest" description="Disordered" evidence="6">
    <location>
        <begin position="382"/>
        <end position="431"/>
    </location>
</feature>
<evidence type="ECO:0000256" key="6">
    <source>
        <dbReference type="SAM" id="MobiDB-lite"/>
    </source>
</evidence>
<name>A0A8T1YH20_ARASU</name>
<proteinExistence type="predicted"/>
<dbReference type="PANTHER" id="PTHR31674">
    <property type="entry name" value="B3 DOMAIN-CONTAINING PROTEIN REM-LIKE 3-RELATED"/>
    <property type="match status" value="1"/>
</dbReference>
<feature type="compositionally biased region" description="Basic and acidic residues" evidence="6">
    <location>
        <begin position="390"/>
        <end position="404"/>
    </location>
</feature>
<feature type="region of interest" description="Disordered" evidence="6">
    <location>
        <begin position="473"/>
        <end position="511"/>
    </location>
</feature>
<dbReference type="GO" id="GO:0003677">
    <property type="term" value="F:DNA binding"/>
    <property type="evidence" value="ECO:0007669"/>
    <property type="project" value="UniProtKB-KW"/>
</dbReference>
<feature type="compositionally biased region" description="Basic residues" evidence="6">
    <location>
        <begin position="613"/>
        <end position="622"/>
    </location>
</feature>
<feature type="region of interest" description="Disordered" evidence="6">
    <location>
        <begin position="111"/>
        <end position="140"/>
    </location>
</feature>
<keyword evidence="1" id="KW-0677">Repeat</keyword>
<keyword evidence="4" id="KW-0804">Transcription</keyword>
<comment type="caution">
    <text evidence="9">The sequence shown here is derived from an EMBL/GenBank/DDBJ whole genome shotgun (WGS) entry which is preliminary data.</text>
</comment>
<dbReference type="AlphaFoldDB" id="A0A8T1YH20"/>
<feature type="domain" description="TF-B3" evidence="7">
    <location>
        <begin position="11"/>
        <end position="103"/>
    </location>
</feature>
<organism evidence="9 10">
    <name type="scientific">Arabidopsis suecica</name>
    <name type="common">Swedish thale-cress</name>
    <name type="synonym">Cardaminopsis suecica</name>
    <dbReference type="NCBI Taxonomy" id="45249"/>
    <lineage>
        <taxon>Eukaryota</taxon>
        <taxon>Viridiplantae</taxon>
        <taxon>Streptophyta</taxon>
        <taxon>Embryophyta</taxon>
        <taxon>Tracheophyta</taxon>
        <taxon>Spermatophyta</taxon>
        <taxon>Magnoliopsida</taxon>
        <taxon>eudicotyledons</taxon>
        <taxon>Gunneridae</taxon>
        <taxon>Pentapetalae</taxon>
        <taxon>rosids</taxon>
        <taxon>malvids</taxon>
        <taxon>Brassicales</taxon>
        <taxon>Brassicaceae</taxon>
        <taxon>Camelineae</taxon>
        <taxon>Arabidopsis</taxon>
    </lineage>
</organism>
<evidence type="ECO:0000259" key="7">
    <source>
        <dbReference type="PROSITE" id="PS50863"/>
    </source>
</evidence>
<sequence length="622" mass="69915">MANASPLSRTNPHFFQPLLPGFDSHLNIPVKFLSDHIKGKHEGKTVNLRSDASERTWKVKMEGNVLTKGWKEFVEAHDLRVGDFVVFRHEGEMLFNVTALGPSCCEIQYAQPRRHEEDEESNETEISTRSEKEVEENVKIESDQSSPNLNCFSRSVTASNLSRDRVGFPINFAKQNGLNKERQEIFLMNEEGKTWESELKIWGDCRLSIVRGWTSFCTANKLEVGDSCTFRLLQKTAETPVFQLCSRTKSERKIHSTEGCINDKTGGNRFVKLTPTPNSLHVGKQHLPVSFTRENRLINPGKIVLVDKNRAEWSMELKVDKSTGLMYIISGNGWKHFCAANEIGAGESIILELIRGGVAPLLKFSSKLDQSPFEAEAQAHKRARVQKLSQETEPKLDMREKTAEDGVPPRASNKSSGNQENLQHTPPCSVSNQVAKVKRSVVDALSSIRRFRAELDTTEQKLEISLQEINNLERGEDNGNKTTTSSKPGATLAKGPLTSEKQSTLPLPTKDGPPIDINLSFNIYTALRKLRTDLVREAPDGVMAYHIFMSQTLQQISRQIPRTKEELLQINGIGQAKVSKYGDRLLETIETTVNEYYGTKKKDPIISNGSTSGKRRRNDQEH</sequence>
<dbReference type="FunFam" id="2.40.330.10:FF:000009">
    <property type="entry name" value="Transcriptional factor B3 family protein"/>
    <property type="match status" value="1"/>
</dbReference>
<dbReference type="InterPro" id="IPR039218">
    <property type="entry name" value="REM_fam"/>
</dbReference>
<feature type="compositionally biased region" description="Polar residues" evidence="6">
    <location>
        <begin position="412"/>
        <end position="431"/>
    </location>
</feature>
<feature type="domain" description="TF-B3" evidence="7">
    <location>
        <begin position="151"/>
        <end position="247"/>
    </location>
</feature>
<dbReference type="Pfam" id="PF02362">
    <property type="entry name" value="B3"/>
    <property type="match status" value="3"/>
</dbReference>
<dbReference type="OrthoDB" id="1109907at2759"/>
<feature type="domain" description="TF-B3" evidence="7">
    <location>
        <begin position="270"/>
        <end position="367"/>
    </location>
</feature>
<keyword evidence="10" id="KW-1185">Reference proteome</keyword>
<dbReference type="CDD" id="cd10017">
    <property type="entry name" value="B3_DNA"/>
    <property type="match status" value="3"/>
</dbReference>
<gene>
    <name evidence="9" type="ORF">ISN44_As12g009250</name>
</gene>
<evidence type="ECO:0000259" key="8">
    <source>
        <dbReference type="PROSITE" id="PS50967"/>
    </source>
</evidence>
<evidence type="ECO:0000313" key="10">
    <source>
        <dbReference type="Proteomes" id="UP000694251"/>
    </source>
</evidence>
<evidence type="ECO:0000256" key="3">
    <source>
        <dbReference type="ARBA" id="ARBA00023125"/>
    </source>
</evidence>
<dbReference type="PROSITE" id="PS50967">
    <property type="entry name" value="HRDC"/>
    <property type="match status" value="1"/>
</dbReference>